<dbReference type="GO" id="GO:0005634">
    <property type="term" value="C:nucleus"/>
    <property type="evidence" value="ECO:0007669"/>
    <property type="project" value="TreeGrafter"/>
</dbReference>
<feature type="region of interest" description="Disordered" evidence="1">
    <location>
        <begin position="429"/>
        <end position="454"/>
    </location>
</feature>
<dbReference type="GO" id="GO:0006302">
    <property type="term" value="P:double-strand break repair"/>
    <property type="evidence" value="ECO:0007669"/>
    <property type="project" value="TreeGrafter"/>
</dbReference>
<dbReference type="PANTHER" id="PTHR28535">
    <property type="entry name" value="ZINC FINGER GRF-TYPE CONTAINING 1"/>
    <property type="match status" value="1"/>
</dbReference>
<reference evidence="3" key="1">
    <citation type="submission" date="2019-08" db="EMBL/GenBank/DDBJ databases">
        <title>Reference gene set and small RNA set construction with multiple tissues from Davidia involucrata Baill.</title>
        <authorList>
            <person name="Yang H."/>
            <person name="Zhou C."/>
            <person name="Li G."/>
            <person name="Wang J."/>
            <person name="Gao P."/>
            <person name="Wang M."/>
            <person name="Wang R."/>
            <person name="Zhao Y."/>
        </authorList>
    </citation>
    <scope>NUCLEOTIDE SEQUENCE</scope>
    <source>
        <tissue evidence="3">Mixed with DoveR01_LX</tissue>
    </source>
</reference>
<protein>
    <recommendedName>
        <fullName evidence="2">5'-3' DNA helicase ZGRF1-like N-terminal domain-containing protein</fullName>
    </recommendedName>
</protein>
<dbReference type="PANTHER" id="PTHR28535:SF1">
    <property type="entry name" value="PROTEIN ZGRF1"/>
    <property type="match status" value="1"/>
</dbReference>
<evidence type="ECO:0000313" key="3">
    <source>
        <dbReference type="EMBL" id="MPA67597.1"/>
    </source>
</evidence>
<gene>
    <name evidence="3" type="ORF">Din_037038</name>
</gene>
<organism evidence="3">
    <name type="scientific">Davidia involucrata</name>
    <name type="common">Dove tree</name>
    <dbReference type="NCBI Taxonomy" id="16924"/>
    <lineage>
        <taxon>Eukaryota</taxon>
        <taxon>Viridiplantae</taxon>
        <taxon>Streptophyta</taxon>
        <taxon>Embryophyta</taxon>
        <taxon>Tracheophyta</taxon>
        <taxon>Spermatophyta</taxon>
        <taxon>Magnoliopsida</taxon>
        <taxon>eudicotyledons</taxon>
        <taxon>Gunneridae</taxon>
        <taxon>Pentapetalae</taxon>
        <taxon>asterids</taxon>
        <taxon>Cornales</taxon>
        <taxon>Nyssaceae</taxon>
        <taxon>Davidia</taxon>
    </lineage>
</organism>
<feature type="domain" description="5'-3' DNA helicase ZGRF1-like N-terminal" evidence="2">
    <location>
        <begin position="4"/>
        <end position="77"/>
    </location>
</feature>
<feature type="region of interest" description="Disordered" evidence="1">
    <location>
        <begin position="262"/>
        <end position="285"/>
    </location>
</feature>
<accession>A0A5B7BFD0</accession>
<evidence type="ECO:0000256" key="1">
    <source>
        <dbReference type="SAM" id="MobiDB-lite"/>
    </source>
</evidence>
<dbReference type="EMBL" id="GHES01037038">
    <property type="protein sequence ID" value="MPA67597.1"/>
    <property type="molecule type" value="Transcribed_RNA"/>
</dbReference>
<feature type="compositionally biased region" description="Basic and acidic residues" evidence="1">
    <location>
        <begin position="273"/>
        <end position="284"/>
    </location>
</feature>
<dbReference type="GO" id="GO:0035861">
    <property type="term" value="C:site of double-strand break"/>
    <property type="evidence" value="ECO:0007669"/>
    <property type="project" value="TreeGrafter"/>
</dbReference>
<feature type="region of interest" description="Disordered" evidence="1">
    <location>
        <begin position="540"/>
        <end position="561"/>
    </location>
</feature>
<evidence type="ECO:0000259" key="2">
    <source>
        <dbReference type="Pfam" id="PF10382"/>
    </source>
</evidence>
<proteinExistence type="predicted"/>
<feature type="compositionally biased region" description="Basic and acidic residues" evidence="1">
    <location>
        <begin position="547"/>
        <end position="561"/>
    </location>
</feature>
<dbReference type="InterPro" id="IPR052800">
    <property type="entry name" value="DNA_Repair_Helicase_ZGRF1"/>
</dbReference>
<name>A0A5B7BFD0_DAVIN</name>
<feature type="domain" description="5'-3' DNA helicase ZGRF1-like N-terminal" evidence="2">
    <location>
        <begin position="161"/>
        <end position="237"/>
    </location>
</feature>
<feature type="compositionally biased region" description="Basic and acidic residues" evidence="1">
    <location>
        <begin position="434"/>
        <end position="443"/>
    </location>
</feature>
<dbReference type="AlphaFoldDB" id="A0A5B7BFD0"/>
<feature type="region of interest" description="Disordered" evidence="1">
    <location>
        <begin position="108"/>
        <end position="128"/>
    </location>
</feature>
<dbReference type="Pfam" id="PF10382">
    <property type="entry name" value="ZGRF1-like_N"/>
    <property type="match status" value="2"/>
</dbReference>
<sequence>MRDVKRWSATYTKHIKQKRKVYQDGLLELHSSSHKIMLYDDCEKLLNSRFVKKDDVVRSGETLAFDAYLVDIGDPEGDHKPISDFNFQGRERKITEKAGPLHDQKIRKNSTSVDRKTNSRKNKAPLSNLSPSQKIIREFKKNEINKYGVPQACSDTTNASINEWQVLYTTQLTQKSKKYHDGILRVATCGSQGRQVMLYDESRRLLDSRFLKKDEVIGSGESLAFDGHLVDIGEPEGDHKPPVNFPGRSCSAIGKTGLLHGQRVQHNSSVGKPRKDDCSGKDVDSNCSSSDVDNIKLSRRVPVNKSLRDAHEILSILRKPMTQENNVATKGTSVEQCHASQSSDFFHLDLENQVQRQFVQDSNYKRSEVDDVDEETTTRHYSGEILKSKAVHDDLSLEIIKSSDVENKESQPRNFTSSSFFLGSGASNILGPKSDAESTERSMRKPVSSIEEPQVSDSLKLDFLDDSQPPTASMHHYRSNGNLEDGESLELMSSKATSSCCGSQFSKEVKTGNSRQPNAGSMGIGSRWCEEAHACGIASSSGCTSHDSGDVERKNFKEHKNARKMDECPSFDLGL</sequence>
<dbReference type="InterPro" id="IPR018838">
    <property type="entry name" value="ZGRF1-like_N"/>
</dbReference>